<evidence type="ECO:0000313" key="3">
    <source>
        <dbReference type="EMBL" id="HBQ49509.1"/>
    </source>
</evidence>
<feature type="compositionally biased region" description="Low complexity" evidence="2">
    <location>
        <begin position="25"/>
        <end position="35"/>
    </location>
</feature>
<reference evidence="3 4" key="1">
    <citation type="journal article" date="2018" name="Nat. Biotechnol.">
        <title>A standardized bacterial taxonomy based on genome phylogeny substantially revises the tree of life.</title>
        <authorList>
            <person name="Parks D.H."/>
            <person name="Chuvochina M."/>
            <person name="Waite D.W."/>
            <person name="Rinke C."/>
            <person name="Skarshewski A."/>
            <person name="Chaumeil P.A."/>
            <person name="Hugenholtz P."/>
        </authorList>
    </citation>
    <scope>NUCLEOTIDE SEQUENCE [LARGE SCALE GENOMIC DNA]</scope>
    <source>
        <strain evidence="3">UBA10378</strain>
    </source>
</reference>
<dbReference type="PANTHER" id="PTHR43199:SF1">
    <property type="entry name" value="GLUTATHIONE HYDROLASE PROENZYME"/>
    <property type="match status" value="1"/>
</dbReference>
<dbReference type="PANTHER" id="PTHR43199">
    <property type="entry name" value="GLUTATHIONE HYDROLASE"/>
    <property type="match status" value="1"/>
</dbReference>
<dbReference type="EMBL" id="DOGS01000232">
    <property type="protein sequence ID" value="HBQ49509.1"/>
    <property type="molecule type" value="Genomic_DNA"/>
</dbReference>
<sequence length="121" mass="12413">MALASCAPGDDRPFNATEEARRAADAAQQTATSETDAIATEAEVDAWTKGAMVAAADPRAVEAGLEMLRQGGSAIDAAIAVHAVLGLVEPQSSGIGGGAFMVYYDRDADEITVFDGREVAP</sequence>
<dbReference type="SUPFAM" id="SSF56235">
    <property type="entry name" value="N-terminal nucleophile aminohydrolases (Ntn hydrolases)"/>
    <property type="match status" value="1"/>
</dbReference>
<dbReference type="Proteomes" id="UP000263957">
    <property type="component" value="Unassembled WGS sequence"/>
</dbReference>
<comment type="similarity">
    <text evidence="1">Belongs to the gamma-glutamyltransferase family.</text>
</comment>
<organism evidence="3 4">
    <name type="scientific">Hyphomonas atlantica</name>
    <dbReference type="NCBI Taxonomy" id="1280948"/>
    <lineage>
        <taxon>Bacteria</taxon>
        <taxon>Pseudomonadati</taxon>
        <taxon>Pseudomonadota</taxon>
        <taxon>Alphaproteobacteria</taxon>
        <taxon>Hyphomonadales</taxon>
        <taxon>Hyphomonadaceae</taxon>
        <taxon>Hyphomonas</taxon>
    </lineage>
</organism>
<keyword evidence="3" id="KW-0808">Transferase</keyword>
<feature type="compositionally biased region" description="Basic and acidic residues" evidence="2">
    <location>
        <begin position="9"/>
        <end position="24"/>
    </location>
</feature>
<name>A0A356W753_9PROT</name>
<evidence type="ECO:0000256" key="2">
    <source>
        <dbReference type="SAM" id="MobiDB-lite"/>
    </source>
</evidence>
<feature type="region of interest" description="Disordered" evidence="2">
    <location>
        <begin position="1"/>
        <end position="35"/>
    </location>
</feature>
<evidence type="ECO:0000256" key="1">
    <source>
        <dbReference type="ARBA" id="ARBA00009381"/>
    </source>
</evidence>
<dbReference type="AlphaFoldDB" id="A0A356W753"/>
<dbReference type="InterPro" id="IPR051792">
    <property type="entry name" value="GGT_bact"/>
</dbReference>
<dbReference type="InterPro" id="IPR029055">
    <property type="entry name" value="Ntn_hydrolases_N"/>
</dbReference>
<gene>
    <name evidence="3" type="ORF">DD728_11630</name>
</gene>
<protein>
    <submittedName>
        <fullName evidence="3">Gamma-glutamyltransferase</fullName>
    </submittedName>
</protein>
<evidence type="ECO:0000313" key="4">
    <source>
        <dbReference type="Proteomes" id="UP000263957"/>
    </source>
</evidence>
<dbReference type="GO" id="GO:0016740">
    <property type="term" value="F:transferase activity"/>
    <property type="evidence" value="ECO:0007669"/>
    <property type="project" value="UniProtKB-KW"/>
</dbReference>
<feature type="non-terminal residue" evidence="3">
    <location>
        <position position="121"/>
    </location>
</feature>
<proteinExistence type="inferred from homology"/>
<dbReference type="Pfam" id="PF01019">
    <property type="entry name" value="G_glu_transpept"/>
    <property type="match status" value="1"/>
</dbReference>
<accession>A0A356W753</accession>
<comment type="caution">
    <text evidence="3">The sequence shown here is derived from an EMBL/GenBank/DDBJ whole genome shotgun (WGS) entry which is preliminary data.</text>
</comment>